<dbReference type="PANTHER" id="PTHR45744">
    <property type="entry name" value="TYROSINE AMINOTRANSFERASE"/>
    <property type="match status" value="1"/>
</dbReference>
<dbReference type="InterPro" id="IPR015422">
    <property type="entry name" value="PyrdxlP-dep_Trfase_small"/>
</dbReference>
<gene>
    <name evidence="2" type="ORF">CHARACLAT_030470</name>
</gene>
<sequence length="174" mass="19259">VFPGCSCPSLASLSSDVPVLSCGGLAKRWLIRQGLVKLSQRILGACTIVQGALESILNNTPQGFYSNTISFLKSNSEMCFNELSSVPGLNPVMPSGAMYLMVGIEMDHFPDFKNDVDFTERLVTEQSVFCLPASAFEYPNFFRIVVTVPEALMEEACVRIREFCQCYYRPPSCD</sequence>
<dbReference type="InterPro" id="IPR015424">
    <property type="entry name" value="PyrdxlP-dep_Trfase"/>
</dbReference>
<feature type="domain" description="Aminotransferase class I/classII large" evidence="1">
    <location>
        <begin position="31"/>
        <end position="160"/>
    </location>
</feature>
<dbReference type="InterPro" id="IPR004839">
    <property type="entry name" value="Aminotransferase_I/II_large"/>
</dbReference>
<evidence type="ECO:0000313" key="2">
    <source>
        <dbReference type="EMBL" id="MED6292126.1"/>
    </source>
</evidence>
<comment type="caution">
    <text evidence="2">The sequence shown here is derived from an EMBL/GenBank/DDBJ whole genome shotgun (WGS) entry which is preliminary data.</text>
</comment>
<name>A0ABU7EZA7_9TELE</name>
<evidence type="ECO:0000259" key="1">
    <source>
        <dbReference type="Pfam" id="PF00155"/>
    </source>
</evidence>
<organism evidence="2 3">
    <name type="scientific">Characodon lateralis</name>
    <dbReference type="NCBI Taxonomy" id="208331"/>
    <lineage>
        <taxon>Eukaryota</taxon>
        <taxon>Metazoa</taxon>
        <taxon>Chordata</taxon>
        <taxon>Craniata</taxon>
        <taxon>Vertebrata</taxon>
        <taxon>Euteleostomi</taxon>
        <taxon>Actinopterygii</taxon>
        <taxon>Neopterygii</taxon>
        <taxon>Teleostei</taxon>
        <taxon>Neoteleostei</taxon>
        <taxon>Acanthomorphata</taxon>
        <taxon>Ovalentaria</taxon>
        <taxon>Atherinomorphae</taxon>
        <taxon>Cyprinodontiformes</taxon>
        <taxon>Goodeidae</taxon>
        <taxon>Characodon</taxon>
    </lineage>
</organism>
<evidence type="ECO:0000313" key="3">
    <source>
        <dbReference type="Proteomes" id="UP001352852"/>
    </source>
</evidence>
<dbReference type="EMBL" id="JAHUTJ010070167">
    <property type="protein sequence ID" value="MED6292126.1"/>
    <property type="molecule type" value="Genomic_DNA"/>
</dbReference>
<dbReference type="SUPFAM" id="SSF53383">
    <property type="entry name" value="PLP-dependent transferases"/>
    <property type="match status" value="1"/>
</dbReference>
<accession>A0ABU7EZA7</accession>
<dbReference type="Proteomes" id="UP001352852">
    <property type="component" value="Unassembled WGS sequence"/>
</dbReference>
<protein>
    <recommendedName>
        <fullName evidence="1">Aminotransferase class I/classII large domain-containing protein</fullName>
    </recommendedName>
</protein>
<feature type="non-terminal residue" evidence="2">
    <location>
        <position position="1"/>
    </location>
</feature>
<keyword evidence="3" id="KW-1185">Reference proteome</keyword>
<dbReference type="Pfam" id="PF00155">
    <property type="entry name" value="Aminotran_1_2"/>
    <property type="match status" value="1"/>
</dbReference>
<reference evidence="2 3" key="1">
    <citation type="submission" date="2021-06" db="EMBL/GenBank/DDBJ databases">
        <authorList>
            <person name="Palmer J.M."/>
        </authorList>
    </citation>
    <scope>NUCLEOTIDE SEQUENCE [LARGE SCALE GENOMIC DNA]</scope>
    <source>
        <strain evidence="2 3">CL_MEX2019</strain>
        <tissue evidence="2">Muscle</tissue>
    </source>
</reference>
<feature type="non-terminal residue" evidence="2">
    <location>
        <position position="174"/>
    </location>
</feature>
<proteinExistence type="predicted"/>
<dbReference type="PANTHER" id="PTHR45744:SF2">
    <property type="entry name" value="TYROSINE AMINOTRANSFERASE"/>
    <property type="match status" value="1"/>
</dbReference>
<dbReference type="Gene3D" id="3.90.1150.10">
    <property type="entry name" value="Aspartate Aminotransferase, domain 1"/>
    <property type="match status" value="1"/>
</dbReference>